<dbReference type="GO" id="GO:0016020">
    <property type="term" value="C:membrane"/>
    <property type="evidence" value="ECO:0007669"/>
    <property type="project" value="TreeGrafter"/>
</dbReference>
<feature type="transmembrane region" description="Helical" evidence="1">
    <location>
        <begin position="127"/>
        <end position="150"/>
    </location>
</feature>
<dbReference type="EMBL" id="RAQO01000005">
    <property type="protein sequence ID" value="RKF18727.1"/>
    <property type="molecule type" value="Genomic_DNA"/>
</dbReference>
<dbReference type="RefSeq" id="WP_120354806.1">
    <property type="nucleotide sequence ID" value="NZ_RAQO01000005.1"/>
</dbReference>
<feature type="transmembrane region" description="Helical" evidence="1">
    <location>
        <begin position="80"/>
        <end position="101"/>
    </location>
</feature>
<dbReference type="GO" id="GO:0000271">
    <property type="term" value="P:polysaccharide biosynthetic process"/>
    <property type="evidence" value="ECO:0007669"/>
    <property type="project" value="TreeGrafter"/>
</dbReference>
<dbReference type="InterPro" id="IPR002656">
    <property type="entry name" value="Acyl_transf_3_dom"/>
</dbReference>
<keyword evidence="1" id="KW-1133">Transmembrane helix</keyword>
<feature type="transmembrane region" description="Helical" evidence="1">
    <location>
        <begin position="162"/>
        <end position="179"/>
    </location>
</feature>
<evidence type="ECO:0000313" key="4">
    <source>
        <dbReference type="Proteomes" id="UP000286482"/>
    </source>
</evidence>
<dbReference type="GO" id="GO:0016747">
    <property type="term" value="F:acyltransferase activity, transferring groups other than amino-acyl groups"/>
    <property type="evidence" value="ECO:0007669"/>
    <property type="project" value="InterPro"/>
</dbReference>
<keyword evidence="4" id="KW-1185">Reference proteome</keyword>
<feature type="transmembrane region" description="Helical" evidence="1">
    <location>
        <begin position="284"/>
        <end position="306"/>
    </location>
</feature>
<evidence type="ECO:0000259" key="2">
    <source>
        <dbReference type="Pfam" id="PF01757"/>
    </source>
</evidence>
<comment type="caution">
    <text evidence="3">The sequence shown here is derived from an EMBL/GenBank/DDBJ whole genome shotgun (WGS) entry which is preliminary data.</text>
</comment>
<name>A0A420EDE9_9ALTE</name>
<dbReference type="PANTHER" id="PTHR23028">
    <property type="entry name" value="ACETYLTRANSFERASE"/>
    <property type="match status" value="1"/>
</dbReference>
<feature type="transmembrane region" description="Helical" evidence="1">
    <location>
        <begin position="215"/>
        <end position="238"/>
    </location>
</feature>
<keyword evidence="1" id="KW-0472">Membrane</keyword>
<gene>
    <name evidence="3" type="ORF">DBZ36_10020</name>
</gene>
<dbReference type="Pfam" id="PF01757">
    <property type="entry name" value="Acyl_transf_3"/>
    <property type="match status" value="1"/>
</dbReference>
<accession>A0A420EDE9</accession>
<keyword evidence="3" id="KW-0808">Transferase</keyword>
<keyword evidence="1" id="KW-0812">Transmembrane</keyword>
<sequence length="364" mass="40277">MYKSLQSGRAIAALLVVLFHLGGTIAKEKYFDMEAFFIPFSFGGFGVDFFFVLSGFIIYHAHKNDIGQPKALPSYLYKRITRIYPVYLIIFTAVYLLALSIPQLRATVPHDFSTLLKSVLLFPQDKAIVGAQGAPVVIVAWTLQFEMLFYLVFSLGILNRRLGLLAVLGFACVSVFAPTTVDFPLSFFSSDYIWLFLMGMVCAKLSTQTEFSTILSAFLAVLGMFIFVSTSLDVVLAGEQLKSYNILLNGIAFSCIVLSLVAFEKKGKVLLNNKFSQLLGASSYALYLIHFPLISIMCKIAMLLGLQRAGVYGAFFSFVVIFFACILSSIVFHLVIEKPISNKLRYRLSSATTKQAPNALASNS</sequence>
<feature type="transmembrane region" description="Helical" evidence="1">
    <location>
        <begin position="185"/>
        <end position="203"/>
    </location>
</feature>
<feature type="transmembrane region" description="Helical" evidence="1">
    <location>
        <begin position="244"/>
        <end position="263"/>
    </location>
</feature>
<evidence type="ECO:0000313" key="3">
    <source>
        <dbReference type="EMBL" id="RKF18727.1"/>
    </source>
</evidence>
<proteinExistence type="predicted"/>
<feature type="domain" description="Acyltransferase 3" evidence="2">
    <location>
        <begin position="4"/>
        <end position="332"/>
    </location>
</feature>
<feature type="transmembrane region" description="Helical" evidence="1">
    <location>
        <begin position="312"/>
        <end position="336"/>
    </location>
</feature>
<reference evidence="3 4" key="1">
    <citation type="submission" date="2018-09" db="EMBL/GenBank/DDBJ databases">
        <authorList>
            <person name="Wang Z."/>
        </authorList>
    </citation>
    <scope>NUCLEOTIDE SEQUENCE [LARGE SCALE GENOMIC DNA]</scope>
    <source>
        <strain evidence="3 4">ALS 81</strain>
    </source>
</reference>
<dbReference type="Proteomes" id="UP000286482">
    <property type="component" value="Unassembled WGS sequence"/>
</dbReference>
<evidence type="ECO:0000256" key="1">
    <source>
        <dbReference type="SAM" id="Phobius"/>
    </source>
</evidence>
<dbReference type="InterPro" id="IPR050879">
    <property type="entry name" value="Acyltransferase_3"/>
</dbReference>
<keyword evidence="3" id="KW-0012">Acyltransferase</keyword>
<dbReference type="AlphaFoldDB" id="A0A420EDE9"/>
<feature type="transmembrane region" description="Helical" evidence="1">
    <location>
        <begin position="36"/>
        <end position="59"/>
    </location>
</feature>
<organism evidence="3 4">
    <name type="scientific">Alginatibacterium sediminis</name>
    <dbReference type="NCBI Taxonomy" id="2164068"/>
    <lineage>
        <taxon>Bacteria</taxon>
        <taxon>Pseudomonadati</taxon>
        <taxon>Pseudomonadota</taxon>
        <taxon>Gammaproteobacteria</taxon>
        <taxon>Alteromonadales</taxon>
        <taxon>Alteromonadaceae</taxon>
        <taxon>Alginatibacterium</taxon>
    </lineage>
</organism>
<dbReference type="PANTHER" id="PTHR23028:SF131">
    <property type="entry name" value="BLR2367 PROTEIN"/>
    <property type="match status" value="1"/>
</dbReference>
<dbReference type="OrthoDB" id="9767863at2"/>
<protein>
    <submittedName>
        <fullName evidence="3">Acyltransferase</fullName>
    </submittedName>
</protein>